<protein>
    <submittedName>
        <fullName evidence="1">Uncharacterized protein</fullName>
    </submittedName>
</protein>
<evidence type="ECO:0000313" key="2">
    <source>
        <dbReference type="Proteomes" id="UP001497444"/>
    </source>
</evidence>
<dbReference type="EMBL" id="OZ020098">
    <property type="protein sequence ID" value="CAK9270564.1"/>
    <property type="molecule type" value="Genomic_DNA"/>
</dbReference>
<name>A0ABP0WUQ5_9BRYO</name>
<accession>A0ABP0WUQ5</accession>
<gene>
    <name evidence="1" type="ORF">CSSPJE1EN1_LOCUS16042</name>
</gene>
<proteinExistence type="predicted"/>
<organism evidence="1 2">
    <name type="scientific">Sphagnum jensenii</name>
    <dbReference type="NCBI Taxonomy" id="128206"/>
    <lineage>
        <taxon>Eukaryota</taxon>
        <taxon>Viridiplantae</taxon>
        <taxon>Streptophyta</taxon>
        <taxon>Embryophyta</taxon>
        <taxon>Bryophyta</taxon>
        <taxon>Sphagnophytina</taxon>
        <taxon>Sphagnopsida</taxon>
        <taxon>Sphagnales</taxon>
        <taxon>Sphagnaceae</taxon>
        <taxon>Sphagnum</taxon>
    </lineage>
</organism>
<dbReference type="Proteomes" id="UP001497444">
    <property type="component" value="Chromosome 3"/>
</dbReference>
<reference evidence="1" key="1">
    <citation type="submission" date="2024-02" db="EMBL/GenBank/DDBJ databases">
        <authorList>
            <consortium name="ELIXIR-Norway"/>
            <consortium name="Elixir Norway"/>
        </authorList>
    </citation>
    <scope>NUCLEOTIDE SEQUENCE</scope>
</reference>
<evidence type="ECO:0000313" key="1">
    <source>
        <dbReference type="EMBL" id="CAK9270564.1"/>
    </source>
</evidence>
<sequence>MESSEGSSQMVFFPLPSATKFIEMTTTTHKFDSPFGKGVDSMSKKNFDEKARQGSPPPPFGYYAKEAQFIYSLYYPIL</sequence>
<keyword evidence="2" id="KW-1185">Reference proteome</keyword>